<evidence type="ECO:0000256" key="6">
    <source>
        <dbReference type="ARBA" id="ARBA00012232"/>
    </source>
</evidence>
<dbReference type="GO" id="GO:0008965">
    <property type="term" value="F:phosphoenolpyruvate-protein phosphotransferase activity"/>
    <property type="evidence" value="ECO:0007669"/>
    <property type="project" value="UniProtKB-EC"/>
</dbReference>
<dbReference type="PANTHER" id="PTHR46244:SF3">
    <property type="entry name" value="PHOSPHOENOLPYRUVATE-PROTEIN PHOSPHOTRANSFERASE"/>
    <property type="match status" value="1"/>
</dbReference>
<sequence>MDARRTTTLRATEAPGGPGAAPVGPLAGVGVCPGVAVGPVARIGRPAEVPRDLPAPADPAAEVERVQAALDAAADALDEAAEAARERGREEAAEILDAQSMMAADPVLADRAAALVTEGRPGAVAVTVALDAFREQLVAQGGYMAERAADLDGLRHRVVATLLGVPLPGLPEPGHPHVLVADDLTPADTATLDVAQVVGIVTALGGATSHTAIIARSLGIPAVVGCRGAMDLPDETPVLVDGRDGAVLPAPDGDEVARRRAEQEARAARAAAHHGPGRTADGHAVKLLVNLGAGQAPEDAAAVDAEGVGLLRTELLYLDRPDAPTVDEQRAAYRRIFAAFAGRKVVVRTLDAGADKPLPFLTDPDEPNPALGVRGYRTGRRHPELLDEQLRAIADAAEGSGAEVWVMAPMVSLPGEAAAFAAQVRGHGLPVAGTMVEVPAAALDAGRILDACDFVSLGTNDLAQYAFAADRLDHELADLLDVWQPVLLRLVATTATAGRARAKPVGVCGEAAGDPLLAPVLVGLGVTSLSMAAASVPDVRAALAERTLEECRALADAVLAAPDAAAARQIALGG</sequence>
<dbReference type="PROSITE" id="PS00370">
    <property type="entry name" value="PEP_ENZYMES_PHOS_SITE"/>
    <property type="match status" value="1"/>
</dbReference>
<evidence type="ECO:0000256" key="18">
    <source>
        <dbReference type="SAM" id="MobiDB-lite"/>
    </source>
</evidence>
<evidence type="ECO:0000256" key="5">
    <source>
        <dbReference type="ARBA" id="ARBA00007837"/>
    </source>
</evidence>
<comment type="similarity">
    <text evidence="5 17">Belongs to the PEP-utilizing enzyme family.</text>
</comment>
<evidence type="ECO:0000256" key="9">
    <source>
        <dbReference type="ARBA" id="ARBA00022490"/>
    </source>
</evidence>
<dbReference type="Proteomes" id="UP001277761">
    <property type="component" value="Unassembled WGS sequence"/>
</dbReference>
<dbReference type="Gene3D" id="3.50.30.10">
    <property type="entry name" value="Phosphohistidine domain"/>
    <property type="match status" value="1"/>
</dbReference>
<accession>A0ABU4VLE8</accession>
<dbReference type="SUPFAM" id="SSF52009">
    <property type="entry name" value="Phosphohistidine domain"/>
    <property type="match status" value="1"/>
</dbReference>
<evidence type="ECO:0000256" key="8">
    <source>
        <dbReference type="ARBA" id="ARBA00022448"/>
    </source>
</evidence>
<dbReference type="InterPro" id="IPR000121">
    <property type="entry name" value="PEP_util_C"/>
</dbReference>
<dbReference type="EMBL" id="JAXAVX010000003">
    <property type="protein sequence ID" value="MDX8151698.1"/>
    <property type="molecule type" value="Genomic_DNA"/>
</dbReference>
<keyword evidence="13 17" id="KW-0479">Metal-binding</keyword>
<evidence type="ECO:0000259" key="20">
    <source>
        <dbReference type="Pfam" id="PF02896"/>
    </source>
</evidence>
<feature type="domain" description="PEP-utilising enzyme mobile" evidence="19">
    <location>
        <begin position="176"/>
        <end position="245"/>
    </location>
</feature>
<proteinExistence type="inferred from homology"/>
<keyword evidence="10 17" id="KW-0762">Sugar transport</keyword>
<comment type="function">
    <text evidence="3 17">General (non sugar-specific) component of the phosphoenolpyruvate-dependent sugar phosphotransferase system (sugar PTS). This major carbohydrate active-transport system catalyzes the phosphorylation of incoming sugar substrates concomitantly with their translocation across the cell membrane. Enzyme I transfers the phosphoryl group from phosphoenolpyruvate (PEP) to the phosphoryl carrier protein (HPr).</text>
</comment>
<evidence type="ECO:0000256" key="14">
    <source>
        <dbReference type="ARBA" id="ARBA00022777"/>
    </source>
</evidence>
<keyword evidence="8 17" id="KW-0813">Transport</keyword>
<keyword evidence="14 17" id="KW-0418">Kinase</keyword>
<evidence type="ECO:0000256" key="15">
    <source>
        <dbReference type="ARBA" id="ARBA00022842"/>
    </source>
</evidence>
<dbReference type="Gene3D" id="3.20.20.60">
    <property type="entry name" value="Phosphoenolpyruvate-binding domains"/>
    <property type="match status" value="1"/>
</dbReference>
<dbReference type="InterPro" id="IPR006318">
    <property type="entry name" value="PTS_EI-like"/>
</dbReference>
<dbReference type="SUPFAM" id="SSF47831">
    <property type="entry name" value="Enzyme I of the PEP:sugar phosphotransferase system HPr-binding (sub)domain"/>
    <property type="match status" value="1"/>
</dbReference>
<evidence type="ECO:0000313" key="22">
    <source>
        <dbReference type="EMBL" id="MDX8151698.1"/>
    </source>
</evidence>
<keyword evidence="12 17" id="KW-0598">Phosphotransferase system</keyword>
<organism evidence="22 23">
    <name type="scientific">Patulibacter brassicae</name>
    <dbReference type="NCBI Taxonomy" id="1705717"/>
    <lineage>
        <taxon>Bacteria</taxon>
        <taxon>Bacillati</taxon>
        <taxon>Actinomycetota</taxon>
        <taxon>Thermoleophilia</taxon>
        <taxon>Solirubrobacterales</taxon>
        <taxon>Patulibacteraceae</taxon>
        <taxon>Patulibacter</taxon>
    </lineage>
</organism>
<keyword evidence="9 17" id="KW-0963">Cytoplasm</keyword>
<dbReference type="InterPro" id="IPR040442">
    <property type="entry name" value="Pyrv_kinase-like_dom_sf"/>
</dbReference>
<dbReference type="InterPro" id="IPR008731">
    <property type="entry name" value="PTS_EIN"/>
</dbReference>
<dbReference type="InterPro" id="IPR008279">
    <property type="entry name" value="PEP-util_enz_mobile_dom"/>
</dbReference>
<evidence type="ECO:0000256" key="4">
    <source>
        <dbReference type="ARBA" id="ARBA00004496"/>
    </source>
</evidence>
<evidence type="ECO:0000259" key="21">
    <source>
        <dbReference type="Pfam" id="PF05524"/>
    </source>
</evidence>
<keyword evidence="11 17" id="KW-0808">Transferase</keyword>
<evidence type="ECO:0000313" key="23">
    <source>
        <dbReference type="Proteomes" id="UP001277761"/>
    </source>
</evidence>
<name>A0ABU4VLE8_9ACTN</name>
<reference evidence="22 23" key="1">
    <citation type="submission" date="2023-11" db="EMBL/GenBank/DDBJ databases">
        <authorList>
            <person name="Xu M."/>
            <person name="Jiang T."/>
        </authorList>
    </citation>
    <scope>NUCLEOTIDE SEQUENCE [LARGE SCALE GENOMIC DNA]</scope>
    <source>
        <strain evidence="22 23">SD</strain>
    </source>
</reference>
<dbReference type="Pfam" id="PF02896">
    <property type="entry name" value="PEP-utilizers_C"/>
    <property type="match status" value="1"/>
</dbReference>
<dbReference type="PIRSF" id="PIRSF000732">
    <property type="entry name" value="PTS_enzyme_I"/>
    <property type="match status" value="1"/>
</dbReference>
<evidence type="ECO:0000256" key="3">
    <source>
        <dbReference type="ARBA" id="ARBA00002728"/>
    </source>
</evidence>
<evidence type="ECO:0000256" key="12">
    <source>
        <dbReference type="ARBA" id="ARBA00022683"/>
    </source>
</evidence>
<feature type="domain" description="Phosphotransferase system enzyme I N-terminal" evidence="21">
    <location>
        <begin position="28"/>
        <end position="147"/>
    </location>
</feature>
<dbReference type="Pfam" id="PF05524">
    <property type="entry name" value="PEP-utilisers_N"/>
    <property type="match status" value="1"/>
</dbReference>
<evidence type="ECO:0000256" key="7">
    <source>
        <dbReference type="ARBA" id="ARBA00016544"/>
    </source>
</evidence>
<dbReference type="NCBIfam" id="TIGR01417">
    <property type="entry name" value="PTS_I_fam"/>
    <property type="match status" value="1"/>
</dbReference>
<dbReference type="InterPro" id="IPR050499">
    <property type="entry name" value="PEP-utilizing_PTS_enzyme"/>
</dbReference>
<evidence type="ECO:0000256" key="16">
    <source>
        <dbReference type="ARBA" id="ARBA00033235"/>
    </source>
</evidence>
<dbReference type="SUPFAM" id="SSF51621">
    <property type="entry name" value="Phosphoenolpyruvate/pyruvate domain"/>
    <property type="match status" value="1"/>
</dbReference>
<dbReference type="InterPro" id="IPR018274">
    <property type="entry name" value="PEP_util_AS"/>
</dbReference>
<dbReference type="InterPro" id="IPR015813">
    <property type="entry name" value="Pyrv/PenolPyrv_kinase-like_dom"/>
</dbReference>
<evidence type="ECO:0000256" key="2">
    <source>
        <dbReference type="ARBA" id="ARBA00001946"/>
    </source>
</evidence>
<dbReference type="InterPro" id="IPR036618">
    <property type="entry name" value="PtsI_HPr-bd_sf"/>
</dbReference>
<evidence type="ECO:0000256" key="1">
    <source>
        <dbReference type="ARBA" id="ARBA00000683"/>
    </source>
</evidence>
<keyword evidence="23" id="KW-1185">Reference proteome</keyword>
<dbReference type="InterPro" id="IPR023151">
    <property type="entry name" value="PEP_util_CS"/>
</dbReference>
<evidence type="ECO:0000256" key="17">
    <source>
        <dbReference type="PIRNR" id="PIRNR000732"/>
    </source>
</evidence>
<protein>
    <recommendedName>
        <fullName evidence="7 17">Phosphoenolpyruvate-protein phosphotransferase</fullName>
        <ecNumber evidence="6 17">2.7.3.9</ecNumber>
    </recommendedName>
    <alternativeName>
        <fullName evidence="16 17">Phosphotransferase system, enzyme I</fullName>
    </alternativeName>
</protein>
<dbReference type="PRINTS" id="PR01736">
    <property type="entry name" value="PHPHTRNFRASE"/>
</dbReference>
<feature type="domain" description="PEP-utilising enzyme C-terminal" evidence="20">
    <location>
        <begin position="271"/>
        <end position="546"/>
    </location>
</feature>
<evidence type="ECO:0000256" key="10">
    <source>
        <dbReference type="ARBA" id="ARBA00022597"/>
    </source>
</evidence>
<evidence type="ECO:0000259" key="19">
    <source>
        <dbReference type="Pfam" id="PF00391"/>
    </source>
</evidence>
<dbReference type="Gene3D" id="1.10.274.10">
    <property type="entry name" value="PtsI, HPr-binding domain"/>
    <property type="match status" value="1"/>
</dbReference>
<dbReference type="InterPro" id="IPR024692">
    <property type="entry name" value="PTS_EI"/>
</dbReference>
<comment type="caution">
    <text evidence="22">The sequence shown here is derived from an EMBL/GenBank/DDBJ whole genome shotgun (WGS) entry which is preliminary data.</text>
</comment>
<dbReference type="EC" id="2.7.3.9" evidence="6 17"/>
<dbReference type="PANTHER" id="PTHR46244">
    <property type="entry name" value="PHOSPHOENOLPYRUVATE-PROTEIN PHOSPHOTRANSFERASE"/>
    <property type="match status" value="1"/>
</dbReference>
<dbReference type="InterPro" id="IPR036637">
    <property type="entry name" value="Phosphohistidine_dom_sf"/>
</dbReference>
<gene>
    <name evidence="22" type="primary">ptsP</name>
    <name evidence="22" type="ORF">SK069_08850</name>
</gene>
<comment type="subcellular location">
    <subcellularLocation>
        <location evidence="4 17">Cytoplasm</location>
    </subcellularLocation>
</comment>
<feature type="region of interest" description="Disordered" evidence="18">
    <location>
        <begin position="1"/>
        <end position="24"/>
    </location>
</feature>
<comment type="cofactor">
    <cofactor evidence="2 17">
        <name>Mg(2+)</name>
        <dbReference type="ChEBI" id="CHEBI:18420"/>
    </cofactor>
</comment>
<evidence type="ECO:0000256" key="11">
    <source>
        <dbReference type="ARBA" id="ARBA00022679"/>
    </source>
</evidence>
<dbReference type="PROSITE" id="PS00742">
    <property type="entry name" value="PEP_ENZYMES_2"/>
    <property type="match status" value="1"/>
</dbReference>
<evidence type="ECO:0000256" key="13">
    <source>
        <dbReference type="ARBA" id="ARBA00022723"/>
    </source>
</evidence>
<dbReference type="Pfam" id="PF00391">
    <property type="entry name" value="PEP-utilizers"/>
    <property type="match status" value="1"/>
</dbReference>
<comment type="catalytic activity">
    <reaction evidence="1 17">
        <text>L-histidyl-[protein] + phosphoenolpyruvate = N(pros)-phospho-L-histidyl-[protein] + pyruvate</text>
        <dbReference type="Rhea" id="RHEA:23880"/>
        <dbReference type="Rhea" id="RHEA-COMP:9745"/>
        <dbReference type="Rhea" id="RHEA-COMP:9746"/>
        <dbReference type="ChEBI" id="CHEBI:15361"/>
        <dbReference type="ChEBI" id="CHEBI:29979"/>
        <dbReference type="ChEBI" id="CHEBI:58702"/>
        <dbReference type="ChEBI" id="CHEBI:64837"/>
        <dbReference type="EC" id="2.7.3.9"/>
    </reaction>
</comment>
<keyword evidence="15 17" id="KW-0460">Magnesium</keyword>